<dbReference type="EMBL" id="KB445562">
    <property type="protein sequence ID" value="EMC92431.1"/>
    <property type="molecule type" value="Genomic_DNA"/>
</dbReference>
<dbReference type="GeneID" id="19110802"/>
<reference evidence="6 7" key="1">
    <citation type="journal article" date="2012" name="PLoS Pathog.">
        <title>Diverse lifestyles and strategies of plant pathogenesis encoded in the genomes of eighteen Dothideomycetes fungi.</title>
        <authorList>
            <person name="Ohm R.A."/>
            <person name="Feau N."/>
            <person name="Henrissat B."/>
            <person name="Schoch C.L."/>
            <person name="Horwitz B.A."/>
            <person name="Barry K.W."/>
            <person name="Condon B.J."/>
            <person name="Copeland A.C."/>
            <person name="Dhillon B."/>
            <person name="Glaser F."/>
            <person name="Hesse C.N."/>
            <person name="Kosti I."/>
            <person name="LaButti K."/>
            <person name="Lindquist E.A."/>
            <person name="Lucas S."/>
            <person name="Salamov A.A."/>
            <person name="Bradshaw R.E."/>
            <person name="Ciuffetti L."/>
            <person name="Hamelin R.C."/>
            <person name="Kema G.H.J."/>
            <person name="Lawrence C."/>
            <person name="Scott J.A."/>
            <person name="Spatafora J.W."/>
            <person name="Turgeon B.G."/>
            <person name="de Wit P.J.G.M."/>
            <person name="Zhong S."/>
            <person name="Goodwin S.B."/>
            <person name="Grigoriev I.V."/>
        </authorList>
    </citation>
    <scope>NUCLEOTIDE SEQUENCE [LARGE SCALE GENOMIC DNA]</scope>
    <source>
        <strain evidence="6 7">UAMH 10762</strain>
    </source>
</reference>
<evidence type="ECO:0000256" key="3">
    <source>
        <dbReference type="PIRSR" id="PIRSR001221-1"/>
    </source>
</evidence>
<dbReference type="PANTHER" id="PTHR46072:SF5">
    <property type="entry name" value="GENERAL AMIDASE-C"/>
    <property type="match status" value="1"/>
</dbReference>
<dbReference type="SUPFAM" id="SSF75304">
    <property type="entry name" value="Amidase signature (AS) enzymes"/>
    <property type="match status" value="1"/>
</dbReference>
<evidence type="ECO:0000256" key="4">
    <source>
        <dbReference type="PIRSR" id="PIRSR001221-2"/>
    </source>
</evidence>
<evidence type="ECO:0000313" key="6">
    <source>
        <dbReference type="EMBL" id="EMC92431.1"/>
    </source>
</evidence>
<evidence type="ECO:0000256" key="2">
    <source>
        <dbReference type="ARBA" id="ARBA00022801"/>
    </source>
</evidence>
<dbReference type="OrthoDB" id="6428749at2759"/>
<feature type="binding site" evidence="4">
    <location>
        <begin position="238"/>
        <end position="241"/>
    </location>
    <ligand>
        <name>substrate</name>
    </ligand>
</feature>
<dbReference type="Gene3D" id="3.90.1300.10">
    <property type="entry name" value="Amidase signature (AS) domain"/>
    <property type="match status" value="1"/>
</dbReference>
<organism evidence="6 7">
    <name type="scientific">Baudoinia panamericana (strain UAMH 10762)</name>
    <name type="common">Angels' share fungus</name>
    <name type="synonym">Baudoinia compniacensis (strain UAMH 10762)</name>
    <dbReference type="NCBI Taxonomy" id="717646"/>
    <lineage>
        <taxon>Eukaryota</taxon>
        <taxon>Fungi</taxon>
        <taxon>Dikarya</taxon>
        <taxon>Ascomycota</taxon>
        <taxon>Pezizomycotina</taxon>
        <taxon>Dothideomycetes</taxon>
        <taxon>Dothideomycetidae</taxon>
        <taxon>Mycosphaerellales</taxon>
        <taxon>Teratosphaeriaceae</taxon>
        <taxon>Baudoinia</taxon>
    </lineage>
</organism>
<gene>
    <name evidence="6" type="ORF">BAUCODRAFT_288739</name>
</gene>
<feature type="active site" description="Charge relay system" evidence="3">
    <location>
        <position position="141"/>
    </location>
</feature>
<evidence type="ECO:0000256" key="1">
    <source>
        <dbReference type="ARBA" id="ARBA00009199"/>
    </source>
</evidence>
<dbReference type="PIRSF" id="PIRSF001221">
    <property type="entry name" value="Amidase_fungi"/>
    <property type="match status" value="1"/>
</dbReference>
<evidence type="ECO:0000259" key="5">
    <source>
        <dbReference type="Pfam" id="PF01425"/>
    </source>
</evidence>
<dbReference type="PANTHER" id="PTHR46072">
    <property type="entry name" value="AMIDASE-RELATED-RELATED"/>
    <property type="match status" value="1"/>
</dbReference>
<sequence length="547" mass="59358">MSSTDLQPWQLRTKEYREQAAAKIPKEWILKPEYTADGGPTSSRFVLDVPAKCGILSERELDITENYDAVALLEKLASGHFTSVEITTAFCKRAAIAQQLTCCLTETFFGQALERAKYCDEYLASHKTPIGPLHGLPVSLKDSFNVKGINSTIGYVSFIGHGPAQDDAALVKVLLSLGAVLYVKTNVPQSLMTGDSENNVFLRVLNPNKLCLGAGGSSGGEGALLRMKGSPIGVGTDIAGSIRIPAYVNGTFGLKPTSRRVPYGGQKGSGRPGFFGILPAAGPLARSVRDISAFMAAVLGYDCWTVDEGVISVPWRRLPSPQGKLTLGYLLEDDMFPLHPTVLRTVKTATAKLTEAGHTVIPVAEHLPPKILEEVVDSAWYNFGMDPARTSEGHVNASGEPFVASIATATPPALKHFKPTLDDAYRFHVERQAFCAKFRELFVEQKLDAIILPAYQATAVAHDKYGVPMYTVLANMLDHPSIVMPYLKADKKLDAEYRRDVSYLPAYVPDEVEGAPCGLQLVGRPMKDEELVEHSQIVADALGIKPL</sequence>
<feature type="active site" description="Charge relay system" evidence="3">
    <location>
        <position position="217"/>
    </location>
</feature>
<dbReference type="eggNOG" id="KOG1212">
    <property type="taxonomic scope" value="Eukaryota"/>
</dbReference>
<dbReference type="HOGENOM" id="CLU_009600_9_2_1"/>
<dbReference type="STRING" id="717646.M2M7X2"/>
<dbReference type="Proteomes" id="UP000011761">
    <property type="component" value="Unassembled WGS sequence"/>
</dbReference>
<dbReference type="OMA" id="VIGPCGR"/>
<feature type="binding site" evidence="4">
    <location>
        <position position="191"/>
    </location>
    <ligand>
        <name>substrate</name>
    </ligand>
</feature>
<dbReference type="InterPro" id="IPR036928">
    <property type="entry name" value="AS_sf"/>
</dbReference>
<accession>M2M7X2</accession>
<evidence type="ECO:0000313" key="7">
    <source>
        <dbReference type="Proteomes" id="UP000011761"/>
    </source>
</evidence>
<dbReference type="RefSeq" id="XP_007680774.1">
    <property type="nucleotide sequence ID" value="XM_007682584.1"/>
</dbReference>
<dbReference type="KEGG" id="bcom:BAUCODRAFT_288739"/>
<dbReference type="AlphaFoldDB" id="M2M7X2"/>
<protein>
    <recommendedName>
        <fullName evidence="5">Amidase domain-containing protein</fullName>
    </recommendedName>
</protein>
<proteinExistence type="inferred from homology"/>
<comment type="similarity">
    <text evidence="1">Belongs to the amidase family.</text>
</comment>
<feature type="binding site" evidence="4">
    <location>
        <position position="217"/>
    </location>
    <ligand>
        <name>substrate</name>
    </ligand>
</feature>
<dbReference type="GO" id="GO:0016787">
    <property type="term" value="F:hydrolase activity"/>
    <property type="evidence" value="ECO:0007669"/>
    <property type="project" value="UniProtKB-KW"/>
</dbReference>
<feature type="active site" description="Acyl-ester intermediate" evidence="3">
    <location>
        <position position="241"/>
    </location>
</feature>
<keyword evidence="2" id="KW-0378">Hydrolase</keyword>
<name>M2M7X2_BAUPA</name>
<keyword evidence="7" id="KW-1185">Reference proteome</keyword>
<dbReference type="InterPro" id="IPR023631">
    <property type="entry name" value="Amidase_dom"/>
</dbReference>
<dbReference type="Pfam" id="PF01425">
    <property type="entry name" value="Amidase"/>
    <property type="match status" value="1"/>
</dbReference>
<feature type="domain" description="Amidase" evidence="5">
    <location>
        <begin position="85"/>
        <end position="531"/>
    </location>
</feature>